<keyword evidence="11 12" id="KW-0472">Membrane</keyword>
<reference evidence="15" key="1">
    <citation type="journal article" date="2019" name="Int. J. Syst. Evol. Microbiol.">
        <title>The Global Catalogue of Microorganisms (GCM) 10K type strain sequencing project: providing services to taxonomists for standard genome sequencing and annotation.</title>
        <authorList>
            <consortium name="The Broad Institute Genomics Platform"/>
            <consortium name="The Broad Institute Genome Sequencing Center for Infectious Disease"/>
            <person name="Wu L."/>
            <person name="Ma J."/>
        </authorList>
    </citation>
    <scope>NUCLEOTIDE SEQUENCE [LARGE SCALE GENOMIC DNA]</scope>
    <source>
        <strain evidence="15">CGMCC 4.7289</strain>
    </source>
</reference>
<dbReference type="RefSeq" id="WP_253759417.1">
    <property type="nucleotide sequence ID" value="NZ_JAMZDZ010000001.1"/>
</dbReference>
<dbReference type="EMBL" id="JBHSAY010000003">
    <property type="protein sequence ID" value="MFC4129452.1"/>
    <property type="molecule type" value="Genomic_DNA"/>
</dbReference>
<keyword evidence="15" id="KW-1185">Reference proteome</keyword>
<dbReference type="InterPro" id="IPR050083">
    <property type="entry name" value="HtpX_protease"/>
</dbReference>
<keyword evidence="4" id="KW-0645">Protease</keyword>
<dbReference type="InterPro" id="IPR001915">
    <property type="entry name" value="Peptidase_M48"/>
</dbReference>
<feature type="transmembrane region" description="Helical" evidence="12">
    <location>
        <begin position="41"/>
        <end position="61"/>
    </location>
</feature>
<evidence type="ECO:0000256" key="9">
    <source>
        <dbReference type="ARBA" id="ARBA00022989"/>
    </source>
</evidence>
<name>A0ABV8LEX2_9ACTN</name>
<keyword evidence="9 12" id="KW-1133">Transmembrane helix</keyword>
<dbReference type="PANTHER" id="PTHR43221">
    <property type="entry name" value="PROTEASE HTPX"/>
    <property type="match status" value="1"/>
</dbReference>
<evidence type="ECO:0000256" key="6">
    <source>
        <dbReference type="ARBA" id="ARBA00022723"/>
    </source>
</evidence>
<evidence type="ECO:0000256" key="12">
    <source>
        <dbReference type="SAM" id="Phobius"/>
    </source>
</evidence>
<keyword evidence="6" id="KW-0479">Metal-binding</keyword>
<keyword evidence="3" id="KW-1003">Cell membrane</keyword>
<protein>
    <submittedName>
        <fullName evidence="14">M48 family metallopeptidase</fullName>
    </submittedName>
</protein>
<dbReference type="Gene3D" id="3.30.2010.10">
    <property type="entry name" value="Metalloproteases ('zincins'), catalytic domain"/>
    <property type="match status" value="1"/>
</dbReference>
<evidence type="ECO:0000256" key="4">
    <source>
        <dbReference type="ARBA" id="ARBA00022670"/>
    </source>
</evidence>
<accession>A0ABV8LEX2</accession>
<evidence type="ECO:0000256" key="7">
    <source>
        <dbReference type="ARBA" id="ARBA00022801"/>
    </source>
</evidence>
<dbReference type="Proteomes" id="UP001595816">
    <property type="component" value="Unassembled WGS sequence"/>
</dbReference>
<comment type="caution">
    <text evidence="14">The sequence shown here is derived from an EMBL/GenBank/DDBJ whole genome shotgun (WGS) entry which is preliminary data.</text>
</comment>
<keyword evidence="10" id="KW-0482">Metalloprotease</keyword>
<comment type="cofactor">
    <cofactor evidence="1">
        <name>Zn(2+)</name>
        <dbReference type="ChEBI" id="CHEBI:29105"/>
    </cofactor>
</comment>
<evidence type="ECO:0000313" key="15">
    <source>
        <dbReference type="Proteomes" id="UP001595816"/>
    </source>
</evidence>
<evidence type="ECO:0000313" key="14">
    <source>
        <dbReference type="EMBL" id="MFC4129452.1"/>
    </source>
</evidence>
<gene>
    <name evidence="14" type="ORF">ACFOZ4_02380</name>
</gene>
<organism evidence="14 15">
    <name type="scientific">Hamadaea flava</name>
    <dbReference type="NCBI Taxonomy" id="1742688"/>
    <lineage>
        <taxon>Bacteria</taxon>
        <taxon>Bacillati</taxon>
        <taxon>Actinomycetota</taxon>
        <taxon>Actinomycetes</taxon>
        <taxon>Micromonosporales</taxon>
        <taxon>Micromonosporaceae</taxon>
        <taxon>Hamadaea</taxon>
    </lineage>
</organism>
<keyword evidence="7" id="KW-0378">Hydrolase</keyword>
<evidence type="ECO:0000256" key="8">
    <source>
        <dbReference type="ARBA" id="ARBA00022833"/>
    </source>
</evidence>
<proteinExistence type="predicted"/>
<feature type="transmembrane region" description="Helical" evidence="12">
    <location>
        <begin position="12"/>
        <end position="35"/>
    </location>
</feature>
<keyword evidence="5 12" id="KW-0812">Transmembrane</keyword>
<feature type="domain" description="Peptidase M48" evidence="13">
    <location>
        <begin position="80"/>
        <end position="305"/>
    </location>
</feature>
<dbReference type="CDD" id="cd07328">
    <property type="entry name" value="M48_Ste24p_like"/>
    <property type="match status" value="1"/>
</dbReference>
<evidence type="ECO:0000256" key="3">
    <source>
        <dbReference type="ARBA" id="ARBA00022475"/>
    </source>
</evidence>
<evidence type="ECO:0000256" key="5">
    <source>
        <dbReference type="ARBA" id="ARBA00022692"/>
    </source>
</evidence>
<keyword evidence="8" id="KW-0862">Zinc</keyword>
<dbReference type="PANTHER" id="PTHR43221:SF1">
    <property type="entry name" value="PROTEASE HTPX"/>
    <property type="match status" value="1"/>
</dbReference>
<comment type="subcellular location">
    <subcellularLocation>
        <location evidence="2">Cell membrane</location>
        <topology evidence="2">Multi-pass membrane protein</topology>
    </subcellularLocation>
</comment>
<evidence type="ECO:0000259" key="13">
    <source>
        <dbReference type="Pfam" id="PF01435"/>
    </source>
</evidence>
<evidence type="ECO:0000256" key="11">
    <source>
        <dbReference type="ARBA" id="ARBA00023136"/>
    </source>
</evidence>
<dbReference type="Pfam" id="PF01435">
    <property type="entry name" value="Peptidase_M48"/>
    <property type="match status" value="1"/>
</dbReference>
<evidence type="ECO:0000256" key="2">
    <source>
        <dbReference type="ARBA" id="ARBA00004651"/>
    </source>
</evidence>
<evidence type="ECO:0000256" key="10">
    <source>
        <dbReference type="ARBA" id="ARBA00023049"/>
    </source>
</evidence>
<sequence>MIARLRALASLVMLAGFFIFALVLLVAGVGVGIWAMGHSHAAVKLVLLAVLGFGGAIVVGAKRALFYKAPPPDGVALDPHRAPELWFEVRRLAEAAGTRAPDEIRIVPEVNAAVSEDSQLLGLIGGRRYLYIGMPLLVSLNVSQFRAVIGHELGHYSNAHTRLGAVAFRGRLAIGGALDHLSGSLMGLPFRAYGRIYLLVDNAASRAQEREADLIAVRVAGTHAAASALAELPVIDAAWSFYFDRYVGPASQAGFLPRDIFRGFHDMSQARRDELAELRKQPPPEKKSVWDTHPPIGERVARVRQLPPVSLVEDTRLAGALIPALDQLGEQLQQSVVNVGDRKVTGDWSEIAQASNNARLQDTCDDLFRQAARVLNVRNVSLTDLLYAIEVGRGQQLAEGFFPSAPPHEAYAQLHQVLQPLLTLAALRSGQVHWVHSWSQRAELMGPNGQPVDFEALAKLAADSRTVGQARTHLAQLGIAVDQARVVEAVATAKNADVIGGIGNTKVGKTDCDMLILDNGLILIAGGGDSNEGNQRMATALRSAPVAELAKRYTFVPYEEISSVTIAKKVPLKATLLMRNGERLELKEGWTSDLLHKQSRDVLLEILEGIGPR</sequence>
<evidence type="ECO:0000256" key="1">
    <source>
        <dbReference type="ARBA" id="ARBA00001947"/>
    </source>
</evidence>